<name>A0AAV2S9S7_MEGNR</name>
<gene>
    <name evidence="1" type="ORF">MNOR_LOCUS33244</name>
</gene>
<dbReference type="Proteomes" id="UP001497623">
    <property type="component" value="Unassembled WGS sequence"/>
</dbReference>
<comment type="caution">
    <text evidence="1">The sequence shown here is derived from an EMBL/GenBank/DDBJ whole genome shotgun (WGS) entry which is preliminary data.</text>
</comment>
<proteinExistence type="predicted"/>
<dbReference type="EMBL" id="CAXKWB010047442">
    <property type="protein sequence ID" value="CAL4165352.1"/>
    <property type="molecule type" value="Genomic_DNA"/>
</dbReference>
<evidence type="ECO:0000313" key="2">
    <source>
        <dbReference type="Proteomes" id="UP001497623"/>
    </source>
</evidence>
<accession>A0AAV2S9S7</accession>
<organism evidence="1 2">
    <name type="scientific">Meganyctiphanes norvegica</name>
    <name type="common">Northern krill</name>
    <name type="synonym">Thysanopoda norvegica</name>
    <dbReference type="NCBI Taxonomy" id="48144"/>
    <lineage>
        <taxon>Eukaryota</taxon>
        <taxon>Metazoa</taxon>
        <taxon>Ecdysozoa</taxon>
        <taxon>Arthropoda</taxon>
        <taxon>Crustacea</taxon>
        <taxon>Multicrustacea</taxon>
        <taxon>Malacostraca</taxon>
        <taxon>Eumalacostraca</taxon>
        <taxon>Eucarida</taxon>
        <taxon>Euphausiacea</taxon>
        <taxon>Euphausiidae</taxon>
        <taxon>Meganyctiphanes</taxon>
    </lineage>
</organism>
<feature type="non-terminal residue" evidence="1">
    <location>
        <position position="1"/>
    </location>
</feature>
<evidence type="ECO:0000313" key="1">
    <source>
        <dbReference type="EMBL" id="CAL4165352.1"/>
    </source>
</evidence>
<dbReference type="AlphaFoldDB" id="A0AAV2S9S7"/>
<keyword evidence="2" id="KW-1185">Reference proteome</keyword>
<sequence length="113" mass="12863">SSDGNNVFTSSPLFAPSNNIVKFSMSCSVEIKFILYSSHLSFASNGCIAFFNPTSCRRYLFNTSSCDFKINSFNSCVLTRGSLCSLHFFSKIFLYSYHSLDCSYERLRNFIDF</sequence>
<reference evidence="1 2" key="1">
    <citation type="submission" date="2024-05" db="EMBL/GenBank/DDBJ databases">
        <authorList>
            <person name="Wallberg A."/>
        </authorList>
    </citation>
    <scope>NUCLEOTIDE SEQUENCE [LARGE SCALE GENOMIC DNA]</scope>
</reference>
<protein>
    <submittedName>
        <fullName evidence="1">Uncharacterized protein</fullName>
    </submittedName>
</protein>